<sequence length="158" mass="15571">MFSAISTSTTIAITPVTPVSAPAPAAPVVVPSSSVGDASIGGGFGGGDTTQFTPSGANPDDPNAAAAALATTTAGKAGSAKAAIARIPVTLDAQLMQIENKLADCVNCPSAKTLAGQSQIDALSSQIRQIRQRMLGGEADSAYSVVSSPVGLNLDICV</sequence>
<evidence type="ECO:0000313" key="2">
    <source>
        <dbReference type="Proteomes" id="UP001285263"/>
    </source>
</evidence>
<gene>
    <name evidence="1" type="ORF">SNE35_13140</name>
</gene>
<reference evidence="1 2" key="1">
    <citation type="submission" date="2023-11" db="EMBL/GenBank/DDBJ databases">
        <title>Paucibacter sp. nov., isolated from fresh soil in Korea.</title>
        <authorList>
            <person name="Le N.T.T."/>
        </authorList>
    </citation>
    <scope>NUCLEOTIDE SEQUENCE [LARGE SCALE GENOMIC DNA]</scope>
    <source>
        <strain evidence="1 2">R3-3</strain>
    </source>
</reference>
<organism evidence="1 2">
    <name type="scientific">Roseateles agri</name>
    <dbReference type="NCBI Taxonomy" id="3098619"/>
    <lineage>
        <taxon>Bacteria</taxon>
        <taxon>Pseudomonadati</taxon>
        <taxon>Pseudomonadota</taxon>
        <taxon>Betaproteobacteria</taxon>
        <taxon>Burkholderiales</taxon>
        <taxon>Sphaerotilaceae</taxon>
        <taxon>Roseateles</taxon>
    </lineage>
</organism>
<dbReference type="EMBL" id="JAXCLA010000004">
    <property type="protein sequence ID" value="MDY0745458.1"/>
    <property type="molecule type" value="Genomic_DNA"/>
</dbReference>
<evidence type="ECO:0000313" key="1">
    <source>
        <dbReference type="EMBL" id="MDY0745458.1"/>
    </source>
</evidence>
<keyword evidence="2" id="KW-1185">Reference proteome</keyword>
<proteinExistence type="predicted"/>
<dbReference type="RefSeq" id="WP_320423363.1">
    <property type="nucleotide sequence ID" value="NZ_JAXCLA010000004.1"/>
</dbReference>
<protein>
    <submittedName>
        <fullName evidence="1">Uncharacterized protein</fullName>
    </submittedName>
</protein>
<accession>A0ABU5DI77</accession>
<comment type="caution">
    <text evidence="1">The sequence shown here is derived from an EMBL/GenBank/DDBJ whole genome shotgun (WGS) entry which is preliminary data.</text>
</comment>
<name>A0ABU5DI77_9BURK</name>
<dbReference type="Proteomes" id="UP001285263">
    <property type="component" value="Unassembled WGS sequence"/>
</dbReference>